<evidence type="ECO:0000259" key="11">
    <source>
        <dbReference type="Pfam" id="PF00999"/>
    </source>
</evidence>
<evidence type="ECO:0000256" key="5">
    <source>
        <dbReference type="ARBA" id="ARBA00023053"/>
    </source>
</evidence>
<dbReference type="GO" id="GO:0051453">
    <property type="term" value="P:regulation of intracellular pH"/>
    <property type="evidence" value="ECO:0007669"/>
    <property type="project" value="TreeGrafter"/>
</dbReference>
<feature type="transmembrane region" description="Helical" evidence="10">
    <location>
        <begin position="435"/>
        <end position="462"/>
    </location>
</feature>
<evidence type="ECO:0000256" key="6">
    <source>
        <dbReference type="ARBA" id="ARBA00023065"/>
    </source>
</evidence>
<dbReference type="PRINTS" id="PR01084">
    <property type="entry name" value="NAHEXCHNGR"/>
</dbReference>
<evidence type="ECO:0000256" key="2">
    <source>
        <dbReference type="ARBA" id="ARBA00022448"/>
    </source>
</evidence>
<feature type="domain" description="Cation/H+ exchanger transmembrane" evidence="11">
    <location>
        <begin position="128"/>
        <end position="526"/>
    </location>
</feature>
<evidence type="ECO:0000313" key="12">
    <source>
        <dbReference type="Proteomes" id="UP000492821"/>
    </source>
</evidence>
<feature type="transmembrane region" description="Helical" evidence="10">
    <location>
        <begin position="71"/>
        <end position="90"/>
    </location>
</feature>
<dbReference type="Pfam" id="PF00999">
    <property type="entry name" value="Na_H_Exchanger"/>
    <property type="match status" value="1"/>
</dbReference>
<dbReference type="GO" id="GO:0015386">
    <property type="term" value="F:potassium:proton antiporter activity"/>
    <property type="evidence" value="ECO:0007669"/>
    <property type="project" value="TreeGrafter"/>
</dbReference>
<keyword evidence="4 10" id="KW-1133">Transmembrane helix</keyword>
<dbReference type="Gene3D" id="6.10.140.1330">
    <property type="match status" value="1"/>
</dbReference>
<organism evidence="12 13">
    <name type="scientific">Panagrellus redivivus</name>
    <name type="common">Microworm</name>
    <dbReference type="NCBI Taxonomy" id="6233"/>
    <lineage>
        <taxon>Eukaryota</taxon>
        <taxon>Metazoa</taxon>
        <taxon>Ecdysozoa</taxon>
        <taxon>Nematoda</taxon>
        <taxon>Chromadorea</taxon>
        <taxon>Rhabditida</taxon>
        <taxon>Tylenchina</taxon>
        <taxon>Panagrolaimomorpha</taxon>
        <taxon>Panagrolaimoidea</taxon>
        <taxon>Panagrolaimidae</taxon>
        <taxon>Panagrellus</taxon>
    </lineage>
</organism>
<evidence type="ECO:0000256" key="7">
    <source>
        <dbReference type="ARBA" id="ARBA00023136"/>
    </source>
</evidence>
<dbReference type="PANTHER" id="PTHR10110:SF98">
    <property type="entry name" value="SODIUM_HYDROGEN EXCHANGER"/>
    <property type="match status" value="1"/>
</dbReference>
<keyword evidence="2 9" id="KW-0813">Transport</keyword>
<evidence type="ECO:0000313" key="13">
    <source>
        <dbReference type="WBParaSite" id="Pan_g10838.t1"/>
    </source>
</evidence>
<comment type="similarity">
    <text evidence="9">Belongs to the monovalent cation:proton antiporter 1 (CPA1) transporter (TC 2.A.36) family.</text>
</comment>
<keyword evidence="8 9" id="KW-0739">Sodium transport</keyword>
<dbReference type="NCBIfam" id="TIGR00840">
    <property type="entry name" value="b_cpa1"/>
    <property type="match status" value="1"/>
</dbReference>
<dbReference type="InterPro" id="IPR004709">
    <property type="entry name" value="NaH_exchanger"/>
</dbReference>
<keyword evidence="6 9" id="KW-0406">Ion transport</keyword>
<evidence type="ECO:0000256" key="1">
    <source>
        <dbReference type="ARBA" id="ARBA00004141"/>
    </source>
</evidence>
<feature type="transmembrane region" description="Helical" evidence="10">
    <location>
        <begin position="152"/>
        <end position="170"/>
    </location>
</feature>
<evidence type="ECO:0000256" key="9">
    <source>
        <dbReference type="RuleBase" id="RU003722"/>
    </source>
</evidence>
<keyword evidence="5" id="KW-0915">Sodium</keyword>
<keyword evidence="3 9" id="KW-0812">Transmembrane</keyword>
<feature type="transmembrane region" description="Helical" evidence="10">
    <location>
        <begin position="210"/>
        <end position="238"/>
    </location>
</feature>
<dbReference type="WBParaSite" id="Pan_g10838.t1">
    <property type="protein sequence ID" value="Pan_g10838.t1"/>
    <property type="gene ID" value="Pan_g10838"/>
</dbReference>
<evidence type="ECO:0000256" key="10">
    <source>
        <dbReference type="SAM" id="Phobius"/>
    </source>
</evidence>
<dbReference type="InterPro" id="IPR006153">
    <property type="entry name" value="Cation/H_exchanger_TM"/>
</dbReference>
<feature type="transmembrane region" description="Helical" evidence="10">
    <location>
        <begin position="474"/>
        <end position="495"/>
    </location>
</feature>
<keyword evidence="9" id="KW-0050">Antiport</keyword>
<comment type="subcellular location">
    <subcellularLocation>
        <location evidence="1">Membrane</location>
        <topology evidence="1">Multi-pass membrane protein</topology>
    </subcellularLocation>
</comment>
<keyword evidence="7 10" id="KW-0472">Membrane</keyword>
<dbReference type="Proteomes" id="UP000492821">
    <property type="component" value="Unassembled WGS sequence"/>
</dbReference>
<feature type="transmembrane region" description="Helical" evidence="10">
    <location>
        <begin position="317"/>
        <end position="341"/>
    </location>
</feature>
<feature type="transmembrane region" description="Helical" evidence="10">
    <location>
        <begin position="182"/>
        <end position="198"/>
    </location>
</feature>
<feature type="transmembrane region" description="Helical" evidence="10">
    <location>
        <begin position="120"/>
        <end position="140"/>
    </location>
</feature>
<feature type="transmembrane region" description="Helical" evidence="10">
    <location>
        <begin position="501"/>
        <end position="524"/>
    </location>
</feature>
<feature type="transmembrane region" description="Helical" evidence="10">
    <location>
        <begin position="244"/>
        <end position="266"/>
    </location>
</feature>
<keyword evidence="12" id="KW-1185">Reference proteome</keyword>
<evidence type="ECO:0000256" key="8">
    <source>
        <dbReference type="ARBA" id="ARBA00023201"/>
    </source>
</evidence>
<sequence>MDIASIPNAIIDTFSGETAINYDAVSITSNVDYLFYSPSDMLCRWQPRYFSIGWIQTRLMASQERRRYRDLRALGIFFFVLVSIFGTTYANESLTETSDGLTSDAPKHFTWTFNWDHVEATYTVTLWILLASVAKILFHVNKTFGDALPDSACLIVVGCILGALLTYFNVSREFFNLDSTVFFLYLLPPIVFDAGYFMPNRALFENIESVMLFAIVGTIFNTITIGATLYYCGMAGFFGVEFNLFEIMLFAALISAVDPVAVIAVFEETNVNVNLFVNVFGEAIFNDGVAIVLYTMFLKFGQIGVDNMHASDYVAGGASFFVIALGGVLIGLVFAFIVSFITRFITPSTRVVAPVFIFLFPYLSYLTAEACSVSSILAIVTCGIFMKEYVKQNITHEATISVKYFTKMIAQCAETVVFVFLGLSTVTSEHQWDWAFIAITIASCLIFRTIGVIVQCAFLNLFRKKKFTAIDQFMLAYGGLRGAIAFGLVVSMPLIAAKKMFVTTTMAVIIFTVGFQGTTIKPLVKKLRIELKNDEADESVIEKVYTCYFDMMMTCIENVTGQKGSNDFREKYEIFNQKVLRPILTNHPKKDHDPNVEKKVSPIQSENLIRKCAKITLRETLDSINIHRKISFHKTAKETPVATGAKEVVRTRTASGSEVGISVNELENLFSAILDKKLREVTLAQPVETHTDIGDDYYNQTVQHNQQSASDLDLRRTEISHDPAITNLRRQKRGASSPNVHLVTGASAFPRL</sequence>
<evidence type="ECO:0000256" key="3">
    <source>
        <dbReference type="ARBA" id="ARBA00022692"/>
    </source>
</evidence>
<dbReference type="AlphaFoldDB" id="A0A7E4UNE5"/>
<evidence type="ECO:0000256" key="4">
    <source>
        <dbReference type="ARBA" id="ARBA00022989"/>
    </source>
</evidence>
<dbReference type="GO" id="GO:0005886">
    <property type="term" value="C:plasma membrane"/>
    <property type="evidence" value="ECO:0007669"/>
    <property type="project" value="TreeGrafter"/>
</dbReference>
<accession>A0A7E4UNE5</accession>
<proteinExistence type="inferred from homology"/>
<feature type="transmembrane region" description="Helical" evidence="10">
    <location>
        <begin position="348"/>
        <end position="366"/>
    </location>
</feature>
<dbReference type="GO" id="GO:0015385">
    <property type="term" value="F:sodium:proton antiporter activity"/>
    <property type="evidence" value="ECO:0007669"/>
    <property type="project" value="InterPro"/>
</dbReference>
<dbReference type="PANTHER" id="PTHR10110">
    <property type="entry name" value="SODIUM/HYDROGEN EXCHANGER"/>
    <property type="match status" value="1"/>
</dbReference>
<name>A0A7E4UNE5_PANRE</name>
<protein>
    <recommendedName>
        <fullName evidence="9">Sodium/hydrogen exchanger</fullName>
    </recommendedName>
</protein>
<dbReference type="InterPro" id="IPR018422">
    <property type="entry name" value="Cation/H_exchanger_CPA1"/>
</dbReference>
<dbReference type="GO" id="GO:0098719">
    <property type="term" value="P:sodium ion import across plasma membrane"/>
    <property type="evidence" value="ECO:0007669"/>
    <property type="project" value="TreeGrafter"/>
</dbReference>
<reference evidence="13" key="2">
    <citation type="submission" date="2020-10" db="UniProtKB">
        <authorList>
            <consortium name="WormBaseParasite"/>
        </authorList>
    </citation>
    <scope>IDENTIFICATION</scope>
</reference>
<feature type="transmembrane region" description="Helical" evidence="10">
    <location>
        <begin position="273"/>
        <end position="297"/>
    </location>
</feature>
<reference evidence="12" key="1">
    <citation type="journal article" date="2013" name="Genetics">
        <title>The draft genome and transcriptome of Panagrellus redivivus are shaped by the harsh demands of a free-living lifestyle.</title>
        <authorList>
            <person name="Srinivasan J."/>
            <person name="Dillman A.R."/>
            <person name="Macchietto M.G."/>
            <person name="Heikkinen L."/>
            <person name="Lakso M."/>
            <person name="Fracchia K.M."/>
            <person name="Antoshechkin I."/>
            <person name="Mortazavi A."/>
            <person name="Wong G."/>
            <person name="Sternberg P.W."/>
        </authorList>
    </citation>
    <scope>NUCLEOTIDE SEQUENCE [LARGE SCALE GENOMIC DNA]</scope>
    <source>
        <strain evidence="12">MT8872</strain>
    </source>
</reference>